<name>C1N3M4_MICPC</name>
<dbReference type="Proteomes" id="UP000001876">
    <property type="component" value="Unassembled WGS sequence"/>
</dbReference>
<evidence type="ECO:0000313" key="1">
    <source>
        <dbReference type="EMBL" id="EEH53217.1"/>
    </source>
</evidence>
<reference evidence="1 2" key="1">
    <citation type="journal article" date="2009" name="Science">
        <title>Green evolution and dynamic adaptations revealed by genomes of the marine picoeukaryotes Micromonas.</title>
        <authorList>
            <person name="Worden A.Z."/>
            <person name="Lee J.H."/>
            <person name="Mock T."/>
            <person name="Rouze P."/>
            <person name="Simmons M.P."/>
            <person name="Aerts A.L."/>
            <person name="Allen A.E."/>
            <person name="Cuvelier M.L."/>
            <person name="Derelle E."/>
            <person name="Everett M.V."/>
            <person name="Foulon E."/>
            <person name="Grimwood J."/>
            <person name="Gundlach H."/>
            <person name="Henrissat B."/>
            <person name="Napoli C."/>
            <person name="McDonald S.M."/>
            <person name="Parker M.S."/>
            <person name="Rombauts S."/>
            <person name="Salamov A."/>
            <person name="Von Dassow P."/>
            <person name="Badger J.H."/>
            <person name="Coutinho P.M."/>
            <person name="Demir E."/>
            <person name="Dubchak I."/>
            <person name="Gentemann C."/>
            <person name="Eikrem W."/>
            <person name="Gready J.E."/>
            <person name="John U."/>
            <person name="Lanier W."/>
            <person name="Lindquist E.A."/>
            <person name="Lucas S."/>
            <person name="Mayer K.F."/>
            <person name="Moreau H."/>
            <person name="Not F."/>
            <person name="Otillar R."/>
            <person name="Panaud O."/>
            <person name="Pangilinan J."/>
            <person name="Paulsen I."/>
            <person name="Piegu B."/>
            <person name="Poliakov A."/>
            <person name="Robbens S."/>
            <person name="Schmutz J."/>
            <person name="Toulza E."/>
            <person name="Wyss T."/>
            <person name="Zelensky A."/>
            <person name="Zhou K."/>
            <person name="Armbrust E.V."/>
            <person name="Bhattacharya D."/>
            <person name="Goodenough U.W."/>
            <person name="Van de Peer Y."/>
            <person name="Grigoriev I.V."/>
        </authorList>
    </citation>
    <scope>NUCLEOTIDE SEQUENCE [LARGE SCALE GENOMIC DNA]</scope>
    <source>
        <strain evidence="1 2">CCMP1545</strain>
    </source>
</reference>
<keyword evidence="2" id="KW-1185">Reference proteome</keyword>
<dbReference type="EMBL" id="GG663746">
    <property type="protein sequence ID" value="EEH53217.1"/>
    <property type="molecule type" value="Genomic_DNA"/>
</dbReference>
<dbReference type="RefSeq" id="XP_003062398.1">
    <property type="nucleotide sequence ID" value="XM_003062352.1"/>
</dbReference>
<proteinExistence type="predicted"/>
<protein>
    <submittedName>
        <fullName evidence="1">Predicted protein</fullName>
    </submittedName>
</protein>
<dbReference type="GeneID" id="9688082"/>
<evidence type="ECO:0000313" key="2">
    <source>
        <dbReference type="Proteomes" id="UP000001876"/>
    </source>
</evidence>
<gene>
    <name evidence="1" type="ORF">MICPUCDRAFT_52228</name>
</gene>
<dbReference type="AlphaFoldDB" id="C1N3M4"/>
<accession>C1N3M4</accession>
<organism evidence="2">
    <name type="scientific">Micromonas pusilla (strain CCMP1545)</name>
    <name type="common">Picoplanktonic green alga</name>
    <dbReference type="NCBI Taxonomy" id="564608"/>
    <lineage>
        <taxon>Eukaryota</taxon>
        <taxon>Viridiplantae</taxon>
        <taxon>Chlorophyta</taxon>
        <taxon>Mamiellophyceae</taxon>
        <taxon>Mamiellales</taxon>
        <taxon>Mamiellaceae</taxon>
        <taxon>Micromonas</taxon>
    </lineage>
</organism>
<dbReference type="OMA" id="SSINYAW"/>
<dbReference type="SUPFAM" id="SSF140860">
    <property type="entry name" value="Pseudo ankyrin repeat-like"/>
    <property type="match status" value="1"/>
</dbReference>
<dbReference type="KEGG" id="mpp:MICPUCDRAFT_52228"/>
<sequence>MGACATKCFARDPPLRSSYPPTRSAEDEYRVAMLVLPLVEDVKTRVVASRLSRGWRDADKSAASLPAKLDGLDLYPNNPRNTYGRVVTASYEYVMRHEGVLDLPKERVEALLTRFWETPPTHRLFKDTHYFCQRAAYIGNLELLQWLREHDYPWSTATCASAVFGSQLEVLRWALANGAPWDKYETTFSRPGNRENVITWLLNPRKGDPRPSDWEKYLELLREAGKRQVSKRLVARG</sequence>
<dbReference type="OrthoDB" id="74529at2759"/>